<sequence length="114" mass="11672">MVTMNIGALRGAQRGAGDRDGLAAMKASFASIASDLGMFGDVPNAPAASAALERAARDMLRELERAGHTVLDIRDSAAAAAGIGEDADEEARGRLTAVQVDAIRAFTSAVDTGR</sequence>
<dbReference type="Proteomes" id="UP001183388">
    <property type="component" value="Unassembled WGS sequence"/>
</dbReference>
<proteinExistence type="predicted"/>
<dbReference type="RefSeq" id="WP_311628586.1">
    <property type="nucleotide sequence ID" value="NZ_JAVREN010000002.1"/>
</dbReference>
<protein>
    <submittedName>
        <fullName evidence="1">Uncharacterized protein</fullName>
    </submittedName>
</protein>
<evidence type="ECO:0000313" key="1">
    <source>
        <dbReference type="EMBL" id="MDT0305674.1"/>
    </source>
</evidence>
<accession>A0ABU2L284</accession>
<name>A0ABU2L284_9ACTN</name>
<reference evidence="2" key="1">
    <citation type="submission" date="2023-07" db="EMBL/GenBank/DDBJ databases">
        <title>30 novel species of actinomycetes from the DSMZ collection.</title>
        <authorList>
            <person name="Nouioui I."/>
        </authorList>
    </citation>
    <scope>NUCLEOTIDE SEQUENCE [LARGE SCALE GENOMIC DNA]</scope>
    <source>
        <strain evidence="2">DSM 44917</strain>
    </source>
</reference>
<dbReference type="EMBL" id="JAVREN010000002">
    <property type="protein sequence ID" value="MDT0305674.1"/>
    <property type="molecule type" value="Genomic_DNA"/>
</dbReference>
<keyword evidence="2" id="KW-1185">Reference proteome</keyword>
<gene>
    <name evidence="1" type="ORF">RM780_01680</name>
</gene>
<comment type="caution">
    <text evidence="1">The sequence shown here is derived from an EMBL/GenBank/DDBJ whole genome shotgun (WGS) entry which is preliminary data.</text>
</comment>
<evidence type="ECO:0000313" key="2">
    <source>
        <dbReference type="Proteomes" id="UP001183388"/>
    </source>
</evidence>
<organism evidence="1 2">
    <name type="scientific">Streptomyces boetiae</name>
    <dbReference type="NCBI Taxonomy" id="3075541"/>
    <lineage>
        <taxon>Bacteria</taxon>
        <taxon>Bacillati</taxon>
        <taxon>Actinomycetota</taxon>
        <taxon>Actinomycetes</taxon>
        <taxon>Kitasatosporales</taxon>
        <taxon>Streptomycetaceae</taxon>
        <taxon>Streptomyces</taxon>
    </lineage>
</organism>